<keyword evidence="1" id="KW-0472">Membrane</keyword>
<comment type="caution">
    <text evidence="2">The sequence shown here is derived from an EMBL/GenBank/DDBJ whole genome shotgun (WGS) entry which is preliminary data.</text>
</comment>
<accession>A0A438N8U3</accession>
<sequence length="90" mass="10325">MAGVRDPAFWRRFSMAVHLDEEKANISDAQSTSSSSSRPTLKHTDTWLERNRRKQRRTCYLGWFIAIGFALTIAGIVVVLLWLLKVSPFD</sequence>
<keyword evidence="1" id="KW-0812">Transmembrane</keyword>
<name>A0A438N8U3_EXOME</name>
<evidence type="ECO:0000256" key="1">
    <source>
        <dbReference type="SAM" id="Phobius"/>
    </source>
</evidence>
<reference evidence="2 3" key="1">
    <citation type="submission" date="2017-03" db="EMBL/GenBank/DDBJ databases">
        <title>Genomes of endolithic fungi from Antarctica.</title>
        <authorList>
            <person name="Coleine C."/>
            <person name="Masonjones S."/>
            <person name="Stajich J.E."/>
        </authorList>
    </citation>
    <scope>NUCLEOTIDE SEQUENCE [LARGE SCALE GENOMIC DNA]</scope>
    <source>
        <strain evidence="2 3">CCFEE 6314</strain>
    </source>
</reference>
<dbReference type="Proteomes" id="UP000288859">
    <property type="component" value="Unassembled WGS sequence"/>
</dbReference>
<evidence type="ECO:0000313" key="3">
    <source>
        <dbReference type="Proteomes" id="UP000288859"/>
    </source>
</evidence>
<organism evidence="2 3">
    <name type="scientific">Exophiala mesophila</name>
    <name type="common">Black yeast-like fungus</name>
    <dbReference type="NCBI Taxonomy" id="212818"/>
    <lineage>
        <taxon>Eukaryota</taxon>
        <taxon>Fungi</taxon>
        <taxon>Dikarya</taxon>
        <taxon>Ascomycota</taxon>
        <taxon>Pezizomycotina</taxon>
        <taxon>Eurotiomycetes</taxon>
        <taxon>Chaetothyriomycetidae</taxon>
        <taxon>Chaetothyriales</taxon>
        <taxon>Herpotrichiellaceae</taxon>
        <taxon>Exophiala</taxon>
    </lineage>
</organism>
<dbReference type="OrthoDB" id="5353310at2759"/>
<dbReference type="EMBL" id="NAJM01000014">
    <property type="protein sequence ID" value="RVX72042.1"/>
    <property type="molecule type" value="Genomic_DNA"/>
</dbReference>
<evidence type="ECO:0000313" key="2">
    <source>
        <dbReference type="EMBL" id="RVX72042.1"/>
    </source>
</evidence>
<protein>
    <submittedName>
        <fullName evidence="2">Uncharacterized protein</fullName>
    </submittedName>
</protein>
<dbReference type="AlphaFoldDB" id="A0A438N8U3"/>
<dbReference type="VEuPathDB" id="FungiDB:PV10_01075"/>
<proteinExistence type="predicted"/>
<keyword evidence="1" id="KW-1133">Transmembrane helix</keyword>
<gene>
    <name evidence="2" type="ORF">B0A52_04640</name>
</gene>
<feature type="transmembrane region" description="Helical" evidence="1">
    <location>
        <begin position="60"/>
        <end position="84"/>
    </location>
</feature>